<evidence type="ECO:0000259" key="3">
    <source>
        <dbReference type="PROSITE" id="PS50158"/>
    </source>
</evidence>
<evidence type="ECO:0000313" key="4">
    <source>
        <dbReference type="EMBL" id="KAH7936338.1"/>
    </source>
</evidence>
<dbReference type="VEuPathDB" id="VectorBase:RSAN_027321"/>
<feature type="region of interest" description="Disordered" evidence="2">
    <location>
        <begin position="266"/>
        <end position="352"/>
    </location>
</feature>
<feature type="compositionally biased region" description="Basic residues" evidence="2">
    <location>
        <begin position="302"/>
        <end position="329"/>
    </location>
</feature>
<keyword evidence="1" id="KW-0862">Zinc</keyword>
<evidence type="ECO:0000256" key="2">
    <source>
        <dbReference type="SAM" id="MobiDB-lite"/>
    </source>
</evidence>
<dbReference type="PROSITE" id="PS50158">
    <property type="entry name" value="ZF_CCHC"/>
    <property type="match status" value="1"/>
</dbReference>
<dbReference type="InterPro" id="IPR001878">
    <property type="entry name" value="Znf_CCHC"/>
</dbReference>
<keyword evidence="1" id="KW-0479">Metal-binding</keyword>
<dbReference type="Proteomes" id="UP000821837">
    <property type="component" value="Unassembled WGS sequence"/>
</dbReference>
<comment type="caution">
    <text evidence="4">The sequence shown here is derived from an EMBL/GenBank/DDBJ whole genome shotgun (WGS) entry which is preliminary data.</text>
</comment>
<reference evidence="4" key="2">
    <citation type="submission" date="2021-09" db="EMBL/GenBank/DDBJ databases">
        <authorList>
            <person name="Jia N."/>
            <person name="Wang J."/>
            <person name="Shi W."/>
            <person name="Du L."/>
            <person name="Sun Y."/>
            <person name="Zhan W."/>
            <person name="Jiang J."/>
            <person name="Wang Q."/>
            <person name="Zhang B."/>
            <person name="Ji P."/>
            <person name="Sakyi L.B."/>
            <person name="Cui X."/>
            <person name="Yuan T."/>
            <person name="Jiang B."/>
            <person name="Yang W."/>
            <person name="Lam T.T.-Y."/>
            <person name="Chang Q."/>
            <person name="Ding S."/>
            <person name="Wang X."/>
            <person name="Zhu J."/>
            <person name="Ruan X."/>
            <person name="Zhao L."/>
            <person name="Wei J."/>
            <person name="Que T."/>
            <person name="Du C."/>
            <person name="Cheng J."/>
            <person name="Dai P."/>
            <person name="Han X."/>
            <person name="Huang E."/>
            <person name="Gao Y."/>
            <person name="Liu J."/>
            <person name="Shao H."/>
            <person name="Ye R."/>
            <person name="Li L."/>
            <person name="Wei W."/>
            <person name="Wang X."/>
            <person name="Wang C."/>
            <person name="Huo Q."/>
            <person name="Li W."/>
            <person name="Guo W."/>
            <person name="Chen H."/>
            <person name="Chen S."/>
            <person name="Zhou L."/>
            <person name="Zhou L."/>
            <person name="Ni X."/>
            <person name="Tian J."/>
            <person name="Zhou Y."/>
            <person name="Sheng Y."/>
            <person name="Liu T."/>
            <person name="Pan Y."/>
            <person name="Xia L."/>
            <person name="Li J."/>
            <person name="Zhao F."/>
            <person name="Cao W."/>
        </authorList>
    </citation>
    <scope>NUCLEOTIDE SEQUENCE</scope>
    <source>
        <strain evidence="4">Rsan-2018</strain>
        <tissue evidence="4">Larvae</tissue>
    </source>
</reference>
<dbReference type="SUPFAM" id="SSF57756">
    <property type="entry name" value="Retrovirus zinc finger-like domains"/>
    <property type="match status" value="1"/>
</dbReference>
<gene>
    <name evidence="4" type="ORF">HPB52_021544</name>
</gene>
<evidence type="ECO:0000313" key="5">
    <source>
        <dbReference type="Proteomes" id="UP000821837"/>
    </source>
</evidence>
<organism evidence="4 5">
    <name type="scientific">Rhipicephalus sanguineus</name>
    <name type="common">Brown dog tick</name>
    <name type="synonym">Ixodes sanguineus</name>
    <dbReference type="NCBI Taxonomy" id="34632"/>
    <lineage>
        <taxon>Eukaryota</taxon>
        <taxon>Metazoa</taxon>
        <taxon>Ecdysozoa</taxon>
        <taxon>Arthropoda</taxon>
        <taxon>Chelicerata</taxon>
        <taxon>Arachnida</taxon>
        <taxon>Acari</taxon>
        <taxon>Parasitiformes</taxon>
        <taxon>Ixodida</taxon>
        <taxon>Ixodoidea</taxon>
        <taxon>Ixodidae</taxon>
        <taxon>Rhipicephalinae</taxon>
        <taxon>Rhipicephalus</taxon>
        <taxon>Rhipicephalus</taxon>
    </lineage>
</organism>
<keyword evidence="5" id="KW-1185">Reference proteome</keyword>
<keyword evidence="1" id="KW-0863">Zinc-finger</keyword>
<dbReference type="InterPro" id="IPR036875">
    <property type="entry name" value="Znf_CCHC_sf"/>
</dbReference>
<name>A0A9D4PDD1_RHISA</name>
<sequence length="352" mass="38741">MVASTTRRENADRYVRIRQIVVLGRTYEDLDSATETAIYLSLLQFQAVIRFVLGALSLCNWLHSGSSGDGERTHANLLSAPFAAKVASSNTEIVTELGSVRDAIGFMNESFELFRTDVEAFRKEIDVGVIRGIQLVDGPDVIDNKLVNERNPLALAAKRIGSTGTVIVAFDGHRVPNFVRYGPALVRCSLYRKKIDICYACGRLGHRADVCPSPGDVICRGCGASNPDSQHQCTPKCRLCGGQHLTADKDCRQRFQIPYVVRRRRWEKSRATDQDQTKAPMSHPTDGQNFRQSRGSGGPSRSHSRSRSRGRSRGGGRRYKSGSHSRSRSRSTGGQQQPTGVSARSKKTGSLT</sequence>
<protein>
    <recommendedName>
        <fullName evidence="3">CCHC-type domain-containing protein</fullName>
    </recommendedName>
</protein>
<feature type="domain" description="CCHC-type" evidence="3">
    <location>
        <begin position="198"/>
        <end position="213"/>
    </location>
</feature>
<dbReference type="GO" id="GO:0008270">
    <property type="term" value="F:zinc ion binding"/>
    <property type="evidence" value="ECO:0007669"/>
    <property type="project" value="UniProtKB-KW"/>
</dbReference>
<proteinExistence type="predicted"/>
<reference evidence="4" key="1">
    <citation type="journal article" date="2020" name="Cell">
        <title>Large-Scale Comparative Analyses of Tick Genomes Elucidate Their Genetic Diversity and Vector Capacities.</title>
        <authorList>
            <consortium name="Tick Genome and Microbiome Consortium (TIGMIC)"/>
            <person name="Jia N."/>
            <person name="Wang J."/>
            <person name="Shi W."/>
            <person name="Du L."/>
            <person name="Sun Y."/>
            <person name="Zhan W."/>
            <person name="Jiang J.F."/>
            <person name="Wang Q."/>
            <person name="Zhang B."/>
            <person name="Ji P."/>
            <person name="Bell-Sakyi L."/>
            <person name="Cui X.M."/>
            <person name="Yuan T.T."/>
            <person name="Jiang B.G."/>
            <person name="Yang W.F."/>
            <person name="Lam T.T."/>
            <person name="Chang Q.C."/>
            <person name="Ding S.J."/>
            <person name="Wang X.J."/>
            <person name="Zhu J.G."/>
            <person name="Ruan X.D."/>
            <person name="Zhao L."/>
            <person name="Wei J.T."/>
            <person name="Ye R.Z."/>
            <person name="Que T.C."/>
            <person name="Du C.H."/>
            <person name="Zhou Y.H."/>
            <person name="Cheng J.X."/>
            <person name="Dai P.F."/>
            <person name="Guo W.B."/>
            <person name="Han X.H."/>
            <person name="Huang E.J."/>
            <person name="Li L.F."/>
            <person name="Wei W."/>
            <person name="Gao Y.C."/>
            <person name="Liu J.Z."/>
            <person name="Shao H.Z."/>
            <person name="Wang X."/>
            <person name="Wang C.C."/>
            <person name="Yang T.C."/>
            <person name="Huo Q.B."/>
            <person name="Li W."/>
            <person name="Chen H.Y."/>
            <person name="Chen S.E."/>
            <person name="Zhou L.G."/>
            <person name="Ni X.B."/>
            <person name="Tian J.H."/>
            <person name="Sheng Y."/>
            <person name="Liu T."/>
            <person name="Pan Y.S."/>
            <person name="Xia L.Y."/>
            <person name="Li J."/>
            <person name="Zhao F."/>
            <person name="Cao W.C."/>
        </authorList>
    </citation>
    <scope>NUCLEOTIDE SEQUENCE</scope>
    <source>
        <strain evidence="4">Rsan-2018</strain>
    </source>
</reference>
<dbReference type="AlphaFoldDB" id="A0A9D4PDD1"/>
<feature type="compositionally biased region" description="Polar residues" evidence="2">
    <location>
        <begin position="335"/>
        <end position="352"/>
    </location>
</feature>
<dbReference type="GO" id="GO:0003676">
    <property type="term" value="F:nucleic acid binding"/>
    <property type="evidence" value="ECO:0007669"/>
    <property type="project" value="InterPro"/>
</dbReference>
<evidence type="ECO:0000256" key="1">
    <source>
        <dbReference type="PROSITE-ProRule" id="PRU00047"/>
    </source>
</evidence>
<dbReference type="EMBL" id="JABSTV010001255">
    <property type="protein sequence ID" value="KAH7936338.1"/>
    <property type="molecule type" value="Genomic_DNA"/>
</dbReference>
<accession>A0A9D4PDD1</accession>